<accession>A0A423WJI2</accession>
<proteinExistence type="predicted"/>
<evidence type="ECO:0000313" key="1">
    <source>
        <dbReference type="EMBL" id="ROW03584.1"/>
    </source>
</evidence>
<sequence length="186" mass="19620">MQDITSEWGFVVVNTTATISSRCLSPLDREAPRDRGSKFPGALSEALQPGALSGVSKQCAVVPAALMPTDLRPAAGRHALGSVRRYNAWLDMDCPNLQVASAVLGSVLCQGPQGSEVSTTTALPPLWMPRQGRVMGFMSVLMNPPAGVPVTEGTTLRCGLWYVLPAGSKTTCAAVCIESLITSELF</sequence>
<evidence type="ECO:0000313" key="2">
    <source>
        <dbReference type="Proteomes" id="UP000285146"/>
    </source>
</evidence>
<dbReference type="EMBL" id="LKEB01000049">
    <property type="protein sequence ID" value="ROW03584.1"/>
    <property type="molecule type" value="Genomic_DNA"/>
</dbReference>
<dbReference type="AlphaFoldDB" id="A0A423WJI2"/>
<gene>
    <name evidence="1" type="ORF">VPNG_07187</name>
</gene>
<keyword evidence="2" id="KW-1185">Reference proteome</keyword>
<dbReference type="STRING" id="1230097.A0A423WJI2"/>
<organism evidence="1 2">
    <name type="scientific">Cytospora leucostoma</name>
    <dbReference type="NCBI Taxonomy" id="1230097"/>
    <lineage>
        <taxon>Eukaryota</taxon>
        <taxon>Fungi</taxon>
        <taxon>Dikarya</taxon>
        <taxon>Ascomycota</taxon>
        <taxon>Pezizomycotina</taxon>
        <taxon>Sordariomycetes</taxon>
        <taxon>Sordariomycetidae</taxon>
        <taxon>Diaporthales</taxon>
        <taxon>Cytosporaceae</taxon>
        <taxon>Cytospora</taxon>
    </lineage>
</organism>
<dbReference type="OrthoDB" id="5985073at2759"/>
<protein>
    <submittedName>
        <fullName evidence="1">Uncharacterized protein</fullName>
    </submittedName>
</protein>
<dbReference type="InParanoid" id="A0A423WJI2"/>
<reference evidence="1 2" key="1">
    <citation type="submission" date="2015-09" db="EMBL/GenBank/DDBJ databases">
        <title>Host preference determinants of Valsa canker pathogens revealed by comparative genomics.</title>
        <authorList>
            <person name="Yin Z."/>
            <person name="Huang L."/>
        </authorList>
    </citation>
    <scope>NUCLEOTIDE SEQUENCE [LARGE SCALE GENOMIC DNA]</scope>
    <source>
        <strain evidence="1 2">SXYLt</strain>
    </source>
</reference>
<name>A0A423WJI2_9PEZI</name>
<comment type="caution">
    <text evidence="1">The sequence shown here is derived from an EMBL/GenBank/DDBJ whole genome shotgun (WGS) entry which is preliminary data.</text>
</comment>
<dbReference type="Proteomes" id="UP000285146">
    <property type="component" value="Unassembled WGS sequence"/>
</dbReference>